<organism evidence="2 3">
    <name type="scientific">Streptomyces europaeiscabiei</name>
    <dbReference type="NCBI Taxonomy" id="146819"/>
    <lineage>
        <taxon>Bacteria</taxon>
        <taxon>Bacillati</taxon>
        <taxon>Actinomycetota</taxon>
        <taxon>Actinomycetes</taxon>
        <taxon>Kitasatosporales</taxon>
        <taxon>Streptomycetaceae</taxon>
        <taxon>Streptomyces</taxon>
    </lineage>
</organism>
<evidence type="ECO:0000313" key="2">
    <source>
        <dbReference type="EMBL" id="MDX3128401.1"/>
    </source>
</evidence>
<proteinExistence type="predicted"/>
<sequence length="218" mass="24190">MKSPGKPSLRRTHRTLNTSKGWLRCETAAILGVWQPPTRCSPTPRRGLDLPTDVGMDPARYGVHVEARRSDGTRYTLFRLGPYTQTWLVGHDADRLNSELAGKAATVVPGFTAVAKNAPFDVSDHESYDDPYKTDATVLLAPPSPGGCRRDQCPVQDRGRRSWRSSTHALRSAAPPEGCPEGLRLRTQRKRDRGLGPAVGSRHRLSKRCGRSRSGRRW</sequence>
<name>A0AAJ2UJC2_9ACTN</name>
<gene>
    <name evidence="2" type="ORF">PV367_00945</name>
</gene>
<reference evidence="2" key="1">
    <citation type="journal article" date="2023" name="Microb. Genom.">
        <title>Mesoterricola silvestris gen. nov., sp. nov., Mesoterricola sediminis sp. nov., Geothrix oryzae sp. nov., Geothrix edaphica sp. nov., Geothrix rubra sp. nov., and Geothrix limicola sp. nov., six novel members of Acidobacteriota isolated from soils.</title>
        <authorList>
            <person name="Weisberg A.J."/>
            <person name="Pearce E."/>
            <person name="Kramer C.G."/>
            <person name="Chang J.H."/>
            <person name="Clarke C.R."/>
        </authorList>
    </citation>
    <scope>NUCLEOTIDE SEQUENCE</scope>
    <source>
        <strain evidence="2">ND06-05F</strain>
    </source>
</reference>
<accession>A0AAJ2UJC2</accession>
<protein>
    <submittedName>
        <fullName evidence="2">Uncharacterized protein</fullName>
    </submittedName>
</protein>
<feature type="compositionally biased region" description="Basic residues" evidence="1">
    <location>
        <begin position="201"/>
        <end position="218"/>
    </location>
</feature>
<feature type="region of interest" description="Disordered" evidence="1">
    <location>
        <begin position="138"/>
        <end position="218"/>
    </location>
</feature>
<dbReference type="Proteomes" id="UP001273589">
    <property type="component" value="Unassembled WGS sequence"/>
</dbReference>
<dbReference type="AlphaFoldDB" id="A0AAJ2UJC2"/>
<evidence type="ECO:0000256" key="1">
    <source>
        <dbReference type="SAM" id="MobiDB-lite"/>
    </source>
</evidence>
<evidence type="ECO:0000313" key="3">
    <source>
        <dbReference type="Proteomes" id="UP001273589"/>
    </source>
</evidence>
<dbReference type="RefSeq" id="WP_319688512.1">
    <property type="nucleotide sequence ID" value="NZ_JARAWN010000003.1"/>
</dbReference>
<comment type="caution">
    <text evidence="2">The sequence shown here is derived from an EMBL/GenBank/DDBJ whole genome shotgun (WGS) entry which is preliminary data.</text>
</comment>
<dbReference type="EMBL" id="JARAWN010000003">
    <property type="protein sequence ID" value="MDX3128401.1"/>
    <property type="molecule type" value="Genomic_DNA"/>
</dbReference>
<feature type="compositionally biased region" description="Basic and acidic residues" evidence="1">
    <location>
        <begin position="148"/>
        <end position="160"/>
    </location>
</feature>